<dbReference type="InterPro" id="IPR036786">
    <property type="entry name" value="Ribosome_mat_SBDS_N_sf"/>
</dbReference>
<dbReference type="PANTHER" id="PTHR10927">
    <property type="entry name" value="RIBOSOME MATURATION PROTEIN SBDS"/>
    <property type="match status" value="1"/>
</dbReference>
<feature type="domain" description="Ribosome maturation protein SDO1/SBDS N-terminal" evidence="2">
    <location>
        <begin position="7"/>
        <end position="93"/>
    </location>
</feature>
<gene>
    <name evidence="5" type="ORF">ASZ90_009736</name>
</gene>
<accession>A0A0W8FJN3</accession>
<dbReference type="Gene3D" id="3.30.1250.10">
    <property type="entry name" value="Ribosome maturation protein SBDS, N-terminal domain"/>
    <property type="match status" value="1"/>
</dbReference>
<protein>
    <submittedName>
        <fullName evidence="5">Shwachman-bodian-diamond syndrome protein</fullName>
    </submittedName>
</protein>
<dbReference type="SUPFAM" id="SSF89895">
    <property type="entry name" value="FYSH domain"/>
    <property type="match status" value="1"/>
</dbReference>
<dbReference type="EMBL" id="LNQE01001182">
    <property type="protein sequence ID" value="KUG20515.1"/>
    <property type="molecule type" value="Genomic_DNA"/>
</dbReference>
<dbReference type="Gene3D" id="1.10.10.900">
    <property type="entry name" value="SBDS protein C-terminal domain, subdomain 1"/>
    <property type="match status" value="1"/>
</dbReference>
<evidence type="ECO:0000259" key="4">
    <source>
        <dbReference type="Pfam" id="PF20268"/>
    </source>
</evidence>
<dbReference type="InterPro" id="IPR018978">
    <property type="entry name" value="SDO1/SBDS_central"/>
</dbReference>
<reference evidence="5" key="1">
    <citation type="journal article" date="2015" name="Proc. Natl. Acad. Sci. U.S.A.">
        <title>Networks of energetic and metabolic interactions define dynamics in microbial communities.</title>
        <authorList>
            <person name="Embree M."/>
            <person name="Liu J.K."/>
            <person name="Al-Bassam M.M."/>
            <person name="Zengler K."/>
        </authorList>
    </citation>
    <scope>NUCLEOTIDE SEQUENCE</scope>
</reference>
<name>A0A0W8FJN3_9ZZZZ</name>
<comment type="caution">
    <text evidence="5">The sequence shown here is derived from an EMBL/GenBank/DDBJ whole genome shotgun (WGS) entry which is preliminary data.</text>
</comment>
<evidence type="ECO:0000256" key="1">
    <source>
        <dbReference type="ARBA" id="ARBA00007433"/>
    </source>
</evidence>
<evidence type="ECO:0000259" key="3">
    <source>
        <dbReference type="Pfam" id="PF09377"/>
    </source>
</evidence>
<feature type="domain" description="Ribosome maturation protein SDO1/SBDS C-terminal" evidence="4">
    <location>
        <begin position="164"/>
        <end position="231"/>
    </location>
</feature>
<dbReference type="NCBIfam" id="TIGR00291">
    <property type="entry name" value="RNA_SBDS"/>
    <property type="match status" value="1"/>
</dbReference>
<organism evidence="5">
    <name type="scientific">hydrocarbon metagenome</name>
    <dbReference type="NCBI Taxonomy" id="938273"/>
    <lineage>
        <taxon>unclassified sequences</taxon>
        <taxon>metagenomes</taxon>
        <taxon>ecological metagenomes</taxon>
    </lineage>
</organism>
<comment type="similarity">
    <text evidence="1">Belongs to the SDO1/SBDS family.</text>
</comment>
<dbReference type="GO" id="GO:0042256">
    <property type="term" value="P:cytosolic ribosome assembly"/>
    <property type="evidence" value="ECO:0007669"/>
    <property type="project" value="InterPro"/>
</dbReference>
<dbReference type="InterPro" id="IPR035647">
    <property type="entry name" value="EFG_III/V"/>
</dbReference>
<dbReference type="InterPro" id="IPR046928">
    <property type="entry name" value="SDO1/SBDS_C"/>
</dbReference>
<dbReference type="SUPFAM" id="SSF109728">
    <property type="entry name" value="Hypothetical protein AF0491, middle domain"/>
    <property type="match status" value="1"/>
</dbReference>
<evidence type="ECO:0000259" key="2">
    <source>
        <dbReference type="Pfam" id="PF01172"/>
    </source>
</evidence>
<dbReference type="SUPFAM" id="SSF54980">
    <property type="entry name" value="EF-G C-terminal domain-like"/>
    <property type="match status" value="1"/>
</dbReference>
<proteinExistence type="inferred from homology"/>
<dbReference type="InterPro" id="IPR037188">
    <property type="entry name" value="Sdo1/SBDS_central_sf"/>
</dbReference>
<sequence>MIPLEQAVVARLESHGERFEVLVDPDKAMLVRHGEEVNIEDIVAAGFIFHNASHAEKASDEALQKVFKTTEFEPIARRIIEKGDIHLTAEQRRQMIADKRRQVINFIARNAVNPQTGLPHPPQRIELAMEQAKVNIDPFKHLDELVRDTVKALRPLIPIRFEEMRIAVRIPSDYAARAYGELQTATTIEQSEWQKDGSWICIVNIPAGIQEEFYDLVNRITRGSADVKILERKS</sequence>
<dbReference type="PANTHER" id="PTHR10927:SF4">
    <property type="entry name" value="RIBOSOME MATURATION PROTEIN SDO1 HOMOLOG"/>
    <property type="match status" value="1"/>
</dbReference>
<dbReference type="Gene3D" id="3.30.70.240">
    <property type="match status" value="1"/>
</dbReference>
<dbReference type="InterPro" id="IPR002140">
    <property type="entry name" value="Sdo1/SBDS"/>
</dbReference>
<dbReference type="AlphaFoldDB" id="A0A0W8FJN3"/>
<dbReference type="Pfam" id="PF01172">
    <property type="entry name" value="SBDS_N"/>
    <property type="match status" value="1"/>
</dbReference>
<evidence type="ECO:0000313" key="5">
    <source>
        <dbReference type="EMBL" id="KUG20515.1"/>
    </source>
</evidence>
<dbReference type="Pfam" id="PF20268">
    <property type="entry name" value="SBDS_C"/>
    <property type="match status" value="1"/>
</dbReference>
<feature type="domain" description="Ribosome maturation protein SDO1/SBDS central" evidence="3">
    <location>
        <begin position="101"/>
        <end position="162"/>
    </location>
</feature>
<dbReference type="InterPro" id="IPR019783">
    <property type="entry name" value="SDO1/SBDS_N"/>
</dbReference>
<dbReference type="Pfam" id="PF09377">
    <property type="entry name" value="SBDS_domain_II"/>
    <property type="match status" value="1"/>
</dbReference>
<dbReference type="InterPro" id="IPR039100">
    <property type="entry name" value="Sdo1/SBDS-like"/>
</dbReference>